<feature type="region of interest" description="Disordered" evidence="1">
    <location>
        <begin position="209"/>
        <end position="258"/>
    </location>
</feature>
<keyword evidence="3" id="KW-1185">Reference proteome</keyword>
<gene>
    <name evidence="2" type="primary">jg384</name>
    <name evidence="2" type="ORF">PAEG_LOCUS954</name>
</gene>
<proteinExistence type="predicted"/>
<feature type="region of interest" description="Disordered" evidence="1">
    <location>
        <begin position="161"/>
        <end position="190"/>
    </location>
</feature>
<evidence type="ECO:0000256" key="1">
    <source>
        <dbReference type="SAM" id="MobiDB-lite"/>
    </source>
</evidence>
<sequence>VPYQPKSPEIIDLDEYPESPQGIKKKKLEILKERGLEVTAVPPGPVWPALANPITPLINPNPIILNPAVQHQILSQAQMFQMYNIIPNYPNAVQAPKVIQASSAFGNAGPEKTVYGNPKDPFMPPPHVLQGTPIKPQRSIATPTPTPQDILDLTCKTQTAPTQKPAVEIVRIPSETPSPSKTPNPQNLSKNYTILDGKAVVSNLEITLVNPKSQTPPKKHPQKRSSNGKFASLKTPTPPKDYPKTFPTPSPKKPPITVPSYQIAKDECPSSSTQKDSAQSTVLQNVFKNQNLAQMMEMQKVPMTPFMDPLYMQHIYNSLGQMDQRQLAMYRDFMTNQFRGYTGLLNMSTPTTKN</sequence>
<feature type="compositionally biased region" description="Polar residues" evidence="1">
    <location>
        <begin position="175"/>
        <end position="190"/>
    </location>
</feature>
<accession>A0A8S4QEJ1</accession>
<dbReference type="EMBL" id="CAKXAJ010003179">
    <property type="protein sequence ID" value="CAH2208338.1"/>
    <property type="molecule type" value="Genomic_DNA"/>
</dbReference>
<organism evidence="2 3">
    <name type="scientific">Pararge aegeria aegeria</name>
    <dbReference type="NCBI Taxonomy" id="348720"/>
    <lineage>
        <taxon>Eukaryota</taxon>
        <taxon>Metazoa</taxon>
        <taxon>Ecdysozoa</taxon>
        <taxon>Arthropoda</taxon>
        <taxon>Hexapoda</taxon>
        <taxon>Insecta</taxon>
        <taxon>Pterygota</taxon>
        <taxon>Neoptera</taxon>
        <taxon>Endopterygota</taxon>
        <taxon>Lepidoptera</taxon>
        <taxon>Glossata</taxon>
        <taxon>Ditrysia</taxon>
        <taxon>Papilionoidea</taxon>
        <taxon>Nymphalidae</taxon>
        <taxon>Satyrinae</taxon>
        <taxon>Satyrini</taxon>
        <taxon>Parargina</taxon>
        <taxon>Pararge</taxon>
    </lineage>
</organism>
<dbReference type="OrthoDB" id="1938591at2759"/>
<comment type="caution">
    <text evidence="2">The sequence shown here is derived from an EMBL/GenBank/DDBJ whole genome shotgun (WGS) entry which is preliminary data.</text>
</comment>
<reference evidence="2" key="1">
    <citation type="submission" date="2022-03" db="EMBL/GenBank/DDBJ databases">
        <authorList>
            <person name="Lindestad O."/>
        </authorList>
    </citation>
    <scope>NUCLEOTIDE SEQUENCE</scope>
</reference>
<feature type="non-terminal residue" evidence="2">
    <location>
        <position position="1"/>
    </location>
</feature>
<feature type="compositionally biased region" description="Pro residues" evidence="1">
    <location>
        <begin position="236"/>
        <end position="257"/>
    </location>
</feature>
<protein>
    <submittedName>
        <fullName evidence="2">Jg384 protein</fullName>
    </submittedName>
</protein>
<dbReference type="AlphaFoldDB" id="A0A8S4QEJ1"/>
<name>A0A8S4QEJ1_9NEOP</name>
<evidence type="ECO:0000313" key="2">
    <source>
        <dbReference type="EMBL" id="CAH2208338.1"/>
    </source>
</evidence>
<evidence type="ECO:0000313" key="3">
    <source>
        <dbReference type="Proteomes" id="UP000838756"/>
    </source>
</evidence>
<dbReference type="Proteomes" id="UP000838756">
    <property type="component" value="Unassembled WGS sequence"/>
</dbReference>